<dbReference type="AlphaFoldDB" id="A0A6A6NKJ8"/>
<evidence type="ECO:0000256" key="2">
    <source>
        <dbReference type="ARBA" id="ARBA00005543"/>
    </source>
</evidence>
<proteinExistence type="inferred from homology"/>
<organism evidence="9 10">
    <name type="scientific">Lineolata rhizophorae</name>
    <dbReference type="NCBI Taxonomy" id="578093"/>
    <lineage>
        <taxon>Eukaryota</taxon>
        <taxon>Fungi</taxon>
        <taxon>Dikarya</taxon>
        <taxon>Ascomycota</taxon>
        <taxon>Pezizomycotina</taxon>
        <taxon>Dothideomycetes</taxon>
        <taxon>Dothideomycetes incertae sedis</taxon>
        <taxon>Lineolatales</taxon>
        <taxon>Lineolataceae</taxon>
        <taxon>Lineolata</taxon>
    </lineage>
</organism>
<dbReference type="InterPro" id="IPR011009">
    <property type="entry name" value="Kinase-like_dom_sf"/>
</dbReference>
<dbReference type="OrthoDB" id="2831558at2759"/>
<dbReference type="SUPFAM" id="SSF56112">
    <property type="entry name" value="Protein kinase-like (PK-like)"/>
    <property type="match status" value="1"/>
</dbReference>
<evidence type="ECO:0000256" key="6">
    <source>
        <dbReference type="ARBA" id="ARBA00031849"/>
    </source>
</evidence>
<keyword evidence="9" id="KW-0808">Transferase</keyword>
<keyword evidence="5" id="KW-0496">Mitochondrion</keyword>
<comment type="subcellular location">
    <subcellularLocation>
        <location evidence="1">Mitochondrion</location>
    </subcellularLocation>
</comment>
<keyword evidence="4" id="KW-0809">Transit peptide</keyword>
<dbReference type="GO" id="GO:0016301">
    <property type="term" value="F:kinase activity"/>
    <property type="evidence" value="ECO:0007669"/>
    <property type="project" value="UniProtKB-KW"/>
</dbReference>
<evidence type="ECO:0000256" key="4">
    <source>
        <dbReference type="ARBA" id="ARBA00022946"/>
    </source>
</evidence>
<evidence type="ECO:0000256" key="1">
    <source>
        <dbReference type="ARBA" id="ARBA00004173"/>
    </source>
</evidence>
<sequence length="574" mass="64809">MMLARLGRFRKSIRTNKTVYPGDFTAKGKRFLHGFDVAENRPTSIDPFSYTSGRWLKCDSLQRKARHINFDYRALCQKAVEACPGASEIVRHEKNEGAFNRVFILHMDDGQRVVARIPFRLAGPRRLATQSEVASMTYLRQYTNIPIPKVLDWNDDETNTTGTEYIIMEHASGVQLHGKWSSMSTHQHMLCVKSLATLVKEMMTLNFPAFGSIYFADAPIEPAIKIRLAEGFCIGPHCGAPVWPCSPVELSLYGEKMSRRGPWSDIESYCSGLIDAGYRRLPDAEPAVPRLDYQGTVQEHLRLIKASDEVIRKLITSSMLRNISTPLLLHPDLHKRNIYVSDGDPTQIVALIDWQATCIEPLFSYASEMPDLITSPMSIPISAGTEDVPALVENQEKTKVEKDVSICQQTFEVAMKAWAPRFHDARVTDETILRVLRYCSTSWRDSAAALRQELIELSQRWTALGLAGSCPYQPTAEEIQNHRKQYEDFESLQRLKLFLIRATNSNSGGWVPSDHWDAANEAHQLAYEEWMQTARDGDESEMTEEKAKKMWPFDPPRGSGMSSHAAMEAISSAG</sequence>
<evidence type="ECO:0000256" key="3">
    <source>
        <dbReference type="ARBA" id="ARBA00016197"/>
    </source>
</evidence>
<protein>
    <recommendedName>
        <fullName evidence="3">Altered inheritance of mitochondria protein 9, mitochondrial</fullName>
    </recommendedName>
    <alternativeName>
        <fullName evidence="6">Found in mitochondrial proteome protein 29</fullName>
    </alternativeName>
</protein>
<name>A0A6A6NKJ8_9PEZI</name>
<keyword evidence="10" id="KW-1185">Reference proteome</keyword>
<feature type="domain" description="Aminoglycoside phosphotransferase" evidence="8">
    <location>
        <begin position="96"/>
        <end position="361"/>
    </location>
</feature>
<reference evidence="9" key="1">
    <citation type="journal article" date="2020" name="Stud. Mycol.">
        <title>101 Dothideomycetes genomes: a test case for predicting lifestyles and emergence of pathogens.</title>
        <authorList>
            <person name="Haridas S."/>
            <person name="Albert R."/>
            <person name="Binder M."/>
            <person name="Bloem J."/>
            <person name="Labutti K."/>
            <person name="Salamov A."/>
            <person name="Andreopoulos B."/>
            <person name="Baker S."/>
            <person name="Barry K."/>
            <person name="Bills G."/>
            <person name="Bluhm B."/>
            <person name="Cannon C."/>
            <person name="Castanera R."/>
            <person name="Culley D."/>
            <person name="Daum C."/>
            <person name="Ezra D."/>
            <person name="Gonzalez J."/>
            <person name="Henrissat B."/>
            <person name="Kuo A."/>
            <person name="Liang C."/>
            <person name="Lipzen A."/>
            <person name="Lutzoni F."/>
            <person name="Magnuson J."/>
            <person name="Mondo S."/>
            <person name="Nolan M."/>
            <person name="Ohm R."/>
            <person name="Pangilinan J."/>
            <person name="Park H.-J."/>
            <person name="Ramirez L."/>
            <person name="Alfaro M."/>
            <person name="Sun H."/>
            <person name="Tritt A."/>
            <person name="Yoshinaga Y."/>
            <person name="Zwiers L.-H."/>
            <person name="Turgeon B."/>
            <person name="Goodwin S."/>
            <person name="Spatafora J."/>
            <person name="Crous P."/>
            <person name="Grigoriev I."/>
        </authorList>
    </citation>
    <scope>NUCLEOTIDE SEQUENCE</scope>
    <source>
        <strain evidence="9">ATCC 16933</strain>
    </source>
</reference>
<evidence type="ECO:0000256" key="7">
    <source>
        <dbReference type="SAM" id="MobiDB-lite"/>
    </source>
</evidence>
<accession>A0A6A6NKJ8</accession>
<evidence type="ECO:0000313" key="10">
    <source>
        <dbReference type="Proteomes" id="UP000799766"/>
    </source>
</evidence>
<evidence type="ECO:0000313" key="9">
    <source>
        <dbReference type="EMBL" id="KAF2452260.1"/>
    </source>
</evidence>
<evidence type="ECO:0000259" key="8">
    <source>
        <dbReference type="Pfam" id="PF01636"/>
    </source>
</evidence>
<gene>
    <name evidence="9" type="ORF">BDY21DRAFT_176192</name>
</gene>
<evidence type="ECO:0000256" key="5">
    <source>
        <dbReference type="ARBA" id="ARBA00023128"/>
    </source>
</evidence>
<dbReference type="GO" id="GO:0005739">
    <property type="term" value="C:mitochondrion"/>
    <property type="evidence" value="ECO:0007669"/>
    <property type="project" value="UniProtKB-SubCell"/>
</dbReference>
<feature type="region of interest" description="Disordered" evidence="7">
    <location>
        <begin position="548"/>
        <end position="574"/>
    </location>
</feature>
<dbReference type="InterPro" id="IPR051035">
    <property type="entry name" value="Mito_inheritance_9"/>
</dbReference>
<dbReference type="Proteomes" id="UP000799766">
    <property type="component" value="Unassembled WGS sequence"/>
</dbReference>
<comment type="similarity">
    <text evidence="2">Belongs to the AIM9 family.</text>
</comment>
<dbReference type="PANTHER" id="PTHR36091:SF1">
    <property type="entry name" value="ALTERED INHERITANCE OF MITOCHONDRIA PROTEIN 9, MITOCHONDRIAL"/>
    <property type="match status" value="1"/>
</dbReference>
<dbReference type="Pfam" id="PF01636">
    <property type="entry name" value="APH"/>
    <property type="match status" value="1"/>
</dbReference>
<dbReference type="PANTHER" id="PTHR36091">
    <property type="entry name" value="ALTERED INHERITANCE OF MITOCHONDRIA PROTEIN 9, MITOCHONDRIAL"/>
    <property type="match status" value="1"/>
</dbReference>
<dbReference type="Gene3D" id="3.30.200.20">
    <property type="entry name" value="Phosphorylase Kinase, domain 1"/>
    <property type="match status" value="1"/>
</dbReference>
<dbReference type="EMBL" id="MU001717">
    <property type="protein sequence ID" value="KAF2452260.1"/>
    <property type="molecule type" value="Genomic_DNA"/>
</dbReference>
<dbReference type="InterPro" id="IPR002575">
    <property type="entry name" value="Aminoglycoside_PTrfase"/>
</dbReference>
<keyword evidence="9" id="KW-0418">Kinase</keyword>